<evidence type="ECO:0000256" key="7">
    <source>
        <dbReference type="HAMAP-Rule" id="MF_00550"/>
    </source>
</evidence>
<dbReference type="Pfam" id="PF01546">
    <property type="entry name" value="Peptidase_M20"/>
    <property type="match status" value="1"/>
</dbReference>
<evidence type="ECO:0000256" key="4">
    <source>
        <dbReference type="ARBA" id="ARBA00022801"/>
    </source>
</evidence>
<evidence type="ECO:0000313" key="9">
    <source>
        <dbReference type="EMBL" id="WOE65330.1"/>
    </source>
</evidence>
<dbReference type="Gene3D" id="3.40.630.10">
    <property type="entry name" value="Zn peptidases"/>
    <property type="match status" value="1"/>
</dbReference>
<keyword evidence="7 9" id="KW-0031">Aminopeptidase</keyword>
<feature type="binding site" evidence="7">
    <location>
        <position position="173"/>
    </location>
    <ligand>
        <name>Zn(2+)</name>
        <dbReference type="ChEBI" id="CHEBI:29105"/>
        <label>2</label>
    </ligand>
</feature>
<dbReference type="InterPro" id="IPR001261">
    <property type="entry name" value="ArgE/DapE_CS"/>
</dbReference>
<gene>
    <name evidence="7 9" type="primary">pepT</name>
    <name evidence="9" type="ORF">RY972_14860</name>
</gene>
<dbReference type="SUPFAM" id="SSF53187">
    <property type="entry name" value="Zn-dependent exopeptidases"/>
    <property type="match status" value="1"/>
</dbReference>
<feature type="binding site" evidence="7">
    <location>
        <position position="195"/>
    </location>
    <ligand>
        <name>Zn(2+)</name>
        <dbReference type="ChEBI" id="CHEBI:29105"/>
        <label>1</label>
    </ligand>
</feature>
<keyword evidence="7" id="KW-0963">Cytoplasm</keyword>
<evidence type="ECO:0000256" key="6">
    <source>
        <dbReference type="ARBA" id="ARBA00023049"/>
    </source>
</evidence>
<keyword evidence="6 7" id="KW-0482">Metalloprotease</keyword>
<dbReference type="Pfam" id="PF07687">
    <property type="entry name" value="M20_dimer"/>
    <property type="match status" value="1"/>
</dbReference>
<evidence type="ECO:0000256" key="3">
    <source>
        <dbReference type="ARBA" id="ARBA00022723"/>
    </source>
</evidence>
<evidence type="ECO:0000256" key="2">
    <source>
        <dbReference type="ARBA" id="ARBA00022670"/>
    </source>
</evidence>
<dbReference type="GO" id="GO:0045148">
    <property type="term" value="F:tripeptide aminopeptidase activity"/>
    <property type="evidence" value="ECO:0007669"/>
    <property type="project" value="UniProtKB-EC"/>
</dbReference>
<dbReference type="EC" id="3.4.11.4" evidence="7"/>
<dbReference type="Proteomes" id="UP001302667">
    <property type="component" value="Chromosome"/>
</dbReference>
<dbReference type="PIRSF" id="PIRSF037215">
    <property type="entry name" value="Peptidase_M20B"/>
    <property type="match status" value="1"/>
</dbReference>
<keyword evidence="3 7" id="KW-0479">Metal-binding</keyword>
<accession>A0ABZ0F7E8</accession>
<evidence type="ECO:0000259" key="8">
    <source>
        <dbReference type="Pfam" id="PF07687"/>
    </source>
</evidence>
<dbReference type="NCBIfam" id="NF009920">
    <property type="entry name" value="PRK13381.1"/>
    <property type="match status" value="1"/>
</dbReference>
<dbReference type="CDD" id="cd03892">
    <property type="entry name" value="M20_peptT"/>
    <property type="match status" value="1"/>
</dbReference>
<protein>
    <recommendedName>
        <fullName evidence="7">Peptidase T</fullName>
        <ecNumber evidence="7">3.4.11.4</ecNumber>
    </recommendedName>
    <alternativeName>
        <fullName evidence="7">Aminotripeptidase</fullName>
        <shortName evidence="7">Tripeptidase</shortName>
    </alternativeName>
    <alternativeName>
        <fullName evidence="7">Tripeptide aminopeptidase</fullName>
    </alternativeName>
</protein>
<dbReference type="NCBIfam" id="NF003976">
    <property type="entry name" value="PRK05469.1"/>
    <property type="match status" value="1"/>
</dbReference>
<comment type="catalytic activity">
    <reaction evidence="7">
        <text>Release of the N-terminal residue from a tripeptide.</text>
        <dbReference type="EC" id="3.4.11.4"/>
    </reaction>
</comment>
<feature type="active site" evidence="7">
    <location>
        <position position="79"/>
    </location>
</feature>
<comment type="similarity">
    <text evidence="1 7">Belongs to the peptidase M20B family.</text>
</comment>
<dbReference type="RefSeq" id="WP_317102409.1">
    <property type="nucleotide sequence ID" value="NZ_CP136584.1"/>
</dbReference>
<dbReference type="PANTHER" id="PTHR42994">
    <property type="entry name" value="PEPTIDASE T"/>
    <property type="match status" value="1"/>
</dbReference>
<reference evidence="9 10" key="1">
    <citation type="submission" date="2023-10" db="EMBL/GenBank/DDBJ databases">
        <title>Genome analysis of psychrotrophic aerobic bacterium Aeromonas allosaccharophila BIM B-1809 isolated from infected fish.</title>
        <authorList>
            <person name="Leanovich S.I."/>
            <person name="Sidarenka A.V."/>
            <person name="Akhremchuk A.E."/>
            <person name="Sikolenko M.A."/>
            <person name="Valentovich L.N."/>
        </authorList>
    </citation>
    <scope>NUCLEOTIDE SEQUENCE [LARGE SCALE GENOMIC DNA]</scope>
    <source>
        <strain evidence="9 10">BIM B-1809</strain>
    </source>
</reference>
<keyword evidence="2 7" id="KW-0645">Protease</keyword>
<keyword evidence="5 7" id="KW-0862">Zinc</keyword>
<keyword evidence="4 7" id="KW-0378">Hydrolase</keyword>
<dbReference type="InterPro" id="IPR036264">
    <property type="entry name" value="Bact_exopeptidase_dim_dom"/>
</dbReference>
<dbReference type="NCBIfam" id="TIGR01882">
    <property type="entry name" value="peptidase-T"/>
    <property type="match status" value="1"/>
</dbReference>
<comment type="subcellular location">
    <subcellularLocation>
        <location evidence="7">Cytoplasm</location>
    </subcellularLocation>
</comment>
<dbReference type="PROSITE" id="PS00759">
    <property type="entry name" value="ARGE_DAPE_CPG2_2"/>
    <property type="match status" value="1"/>
</dbReference>
<comment type="function">
    <text evidence="7">Cleaves the N-terminal amino acid of tripeptides.</text>
</comment>
<dbReference type="Gene3D" id="3.30.70.360">
    <property type="match status" value="1"/>
</dbReference>
<evidence type="ECO:0000313" key="10">
    <source>
        <dbReference type="Proteomes" id="UP001302667"/>
    </source>
</evidence>
<feature type="domain" description="Peptidase M20 dimerisation" evidence="8">
    <location>
        <begin position="204"/>
        <end position="304"/>
    </location>
</feature>
<evidence type="ECO:0000256" key="5">
    <source>
        <dbReference type="ARBA" id="ARBA00022833"/>
    </source>
</evidence>
<dbReference type="EMBL" id="CP136584">
    <property type="protein sequence ID" value="WOE65330.1"/>
    <property type="molecule type" value="Genomic_DNA"/>
</dbReference>
<dbReference type="PROSITE" id="PS00758">
    <property type="entry name" value="ARGE_DAPE_CPG2_1"/>
    <property type="match status" value="1"/>
</dbReference>
<dbReference type="InterPro" id="IPR011650">
    <property type="entry name" value="Peptidase_M20_dimer"/>
</dbReference>
<feature type="binding site" evidence="7">
    <location>
        <position position="377"/>
    </location>
    <ligand>
        <name>Zn(2+)</name>
        <dbReference type="ChEBI" id="CHEBI:29105"/>
        <label>2</label>
    </ligand>
</feature>
<evidence type="ECO:0000256" key="1">
    <source>
        <dbReference type="ARBA" id="ARBA00009692"/>
    </source>
</evidence>
<dbReference type="InterPro" id="IPR002933">
    <property type="entry name" value="Peptidase_M20"/>
</dbReference>
<dbReference type="PANTHER" id="PTHR42994:SF1">
    <property type="entry name" value="PEPTIDASE T"/>
    <property type="match status" value="1"/>
</dbReference>
<feature type="active site" description="Proton acceptor" evidence="7">
    <location>
        <position position="172"/>
    </location>
</feature>
<dbReference type="HAMAP" id="MF_00550">
    <property type="entry name" value="Aminopeptidase_M20"/>
    <property type="match status" value="1"/>
</dbReference>
<dbReference type="SUPFAM" id="SSF55031">
    <property type="entry name" value="Bacterial exopeptidase dimerisation domain"/>
    <property type="match status" value="1"/>
</dbReference>
<feature type="binding site" evidence="7">
    <location>
        <position position="138"/>
    </location>
    <ligand>
        <name>Zn(2+)</name>
        <dbReference type="ChEBI" id="CHEBI:29105"/>
        <label>2</label>
    </ligand>
</feature>
<organism evidence="9 10">
    <name type="scientific">Aeromonas allosaccharophila</name>
    <dbReference type="NCBI Taxonomy" id="656"/>
    <lineage>
        <taxon>Bacteria</taxon>
        <taxon>Pseudomonadati</taxon>
        <taxon>Pseudomonadota</taxon>
        <taxon>Gammaproteobacteria</taxon>
        <taxon>Aeromonadales</taxon>
        <taxon>Aeromonadaceae</taxon>
        <taxon>Aeromonas</taxon>
    </lineage>
</organism>
<dbReference type="InterPro" id="IPR010161">
    <property type="entry name" value="Peptidase_M20B"/>
</dbReference>
<sequence>MDTLLERFLRYVTFHTRSDETNPACPSSEGQLIFARALQGEMDALGLTQVTLDEHGYLTGCLPGNQPDAPAIGLIAHMDTADYEAEQVKPQIIENYQGGDICLGKGDEVLAIRDYRFLKNYLGQDLITTDGTTLLGADDKAGIAEILTAIDHLQAHPEIPRGDIWVGFTPDEEIGRGANLFPLDRFPAKWAYTVDGGELGELEYENFNAASANLRFVGNNVHPGTAKGSMINSQTLAARFHAAMPAEQTPECTDGYEGFFHLAQMSGTVEESTLHYIIRDFDDERFAARKAEMQSRVAAMQAEYPKARIELTLTDSYRNMRSQIEPHMHIVELAKAAMEAADVVPKIKPIRGGTDGARLSFMGLPCPNLFTGGHNFHGKHEFIPLQSMEKSVATLVELVRLTAAWRG</sequence>
<keyword evidence="10" id="KW-1185">Reference proteome</keyword>
<comment type="cofactor">
    <cofactor evidence="7">
        <name>Zn(2+)</name>
        <dbReference type="ChEBI" id="CHEBI:29105"/>
    </cofactor>
    <text evidence="7">Binds 2 Zn(2+) ions per subunit.</text>
</comment>
<name>A0ABZ0F7E8_9GAMM</name>
<feature type="binding site" evidence="7">
    <location>
        <position position="138"/>
    </location>
    <ligand>
        <name>Zn(2+)</name>
        <dbReference type="ChEBI" id="CHEBI:29105"/>
        <label>1</label>
    </ligand>
</feature>
<proteinExistence type="inferred from homology"/>
<feature type="binding site" evidence="7">
    <location>
        <position position="77"/>
    </location>
    <ligand>
        <name>Zn(2+)</name>
        <dbReference type="ChEBI" id="CHEBI:29105"/>
        <label>1</label>
    </ligand>
</feature>